<sequence>MIEIPFRPRFGCSLNSTLYSEKRKKNLISRVLILIIGFPFPQNCKMLVKGATKAGYNSKSFWYYP</sequence>
<evidence type="ECO:0000313" key="2">
    <source>
        <dbReference type="Proteomes" id="UP000634668"/>
    </source>
</evidence>
<comment type="caution">
    <text evidence="1">The sequence shown here is derived from an EMBL/GenBank/DDBJ whole genome shotgun (WGS) entry which is preliminary data.</text>
</comment>
<dbReference type="Proteomes" id="UP000634668">
    <property type="component" value="Unassembled WGS sequence"/>
</dbReference>
<keyword evidence="2" id="KW-1185">Reference proteome</keyword>
<evidence type="ECO:0000313" key="1">
    <source>
        <dbReference type="EMBL" id="GGW48809.1"/>
    </source>
</evidence>
<dbReference type="EMBL" id="BMWP01000037">
    <property type="protein sequence ID" value="GGW48809.1"/>
    <property type="molecule type" value="Genomic_DNA"/>
</dbReference>
<proteinExistence type="predicted"/>
<reference evidence="1" key="2">
    <citation type="submission" date="2020-09" db="EMBL/GenBank/DDBJ databases">
        <authorList>
            <person name="Sun Q."/>
            <person name="Kim S."/>
        </authorList>
    </citation>
    <scope>NUCLEOTIDE SEQUENCE</scope>
    <source>
        <strain evidence="1">KCTC 12113</strain>
    </source>
</reference>
<name>A0A918J560_9FLAO</name>
<dbReference type="AlphaFoldDB" id="A0A918J560"/>
<accession>A0A918J560</accession>
<organism evidence="1 2">
    <name type="scientific">Arenibacter certesii</name>
    <dbReference type="NCBI Taxonomy" id="228955"/>
    <lineage>
        <taxon>Bacteria</taxon>
        <taxon>Pseudomonadati</taxon>
        <taxon>Bacteroidota</taxon>
        <taxon>Flavobacteriia</taxon>
        <taxon>Flavobacteriales</taxon>
        <taxon>Flavobacteriaceae</taxon>
        <taxon>Arenibacter</taxon>
    </lineage>
</organism>
<gene>
    <name evidence="1" type="ORF">GCM10007383_36070</name>
</gene>
<protein>
    <submittedName>
        <fullName evidence="1">Uncharacterized protein</fullName>
    </submittedName>
</protein>
<reference evidence="1" key="1">
    <citation type="journal article" date="2014" name="Int. J. Syst. Evol. Microbiol.">
        <title>Complete genome sequence of Corynebacterium casei LMG S-19264T (=DSM 44701T), isolated from a smear-ripened cheese.</title>
        <authorList>
            <consortium name="US DOE Joint Genome Institute (JGI-PGF)"/>
            <person name="Walter F."/>
            <person name="Albersmeier A."/>
            <person name="Kalinowski J."/>
            <person name="Ruckert C."/>
        </authorList>
    </citation>
    <scope>NUCLEOTIDE SEQUENCE</scope>
    <source>
        <strain evidence="1">KCTC 12113</strain>
    </source>
</reference>